<name>A0A0E9RU36_ANGAN</name>
<dbReference type="AlphaFoldDB" id="A0A0E9RU36"/>
<evidence type="ECO:0000313" key="1">
    <source>
        <dbReference type="EMBL" id="JAH32651.1"/>
    </source>
</evidence>
<dbReference type="EMBL" id="GBXM01075926">
    <property type="protein sequence ID" value="JAH32651.1"/>
    <property type="molecule type" value="Transcribed_RNA"/>
</dbReference>
<sequence>MRSNLLFQNRNHHLNQQHVKLFHSKV</sequence>
<reference evidence="1" key="2">
    <citation type="journal article" date="2015" name="Fish Shellfish Immunol.">
        <title>Early steps in the European eel (Anguilla anguilla)-Vibrio vulnificus interaction in the gills: Role of the RtxA13 toxin.</title>
        <authorList>
            <person name="Callol A."/>
            <person name="Pajuelo D."/>
            <person name="Ebbesson L."/>
            <person name="Teles M."/>
            <person name="MacKenzie S."/>
            <person name="Amaro C."/>
        </authorList>
    </citation>
    <scope>NUCLEOTIDE SEQUENCE</scope>
</reference>
<reference evidence="1" key="1">
    <citation type="submission" date="2014-11" db="EMBL/GenBank/DDBJ databases">
        <authorList>
            <person name="Amaro Gonzalez C."/>
        </authorList>
    </citation>
    <scope>NUCLEOTIDE SEQUENCE</scope>
</reference>
<proteinExistence type="predicted"/>
<accession>A0A0E9RU36</accession>
<organism evidence="1">
    <name type="scientific">Anguilla anguilla</name>
    <name type="common">European freshwater eel</name>
    <name type="synonym">Muraena anguilla</name>
    <dbReference type="NCBI Taxonomy" id="7936"/>
    <lineage>
        <taxon>Eukaryota</taxon>
        <taxon>Metazoa</taxon>
        <taxon>Chordata</taxon>
        <taxon>Craniata</taxon>
        <taxon>Vertebrata</taxon>
        <taxon>Euteleostomi</taxon>
        <taxon>Actinopterygii</taxon>
        <taxon>Neopterygii</taxon>
        <taxon>Teleostei</taxon>
        <taxon>Anguilliformes</taxon>
        <taxon>Anguillidae</taxon>
        <taxon>Anguilla</taxon>
    </lineage>
</organism>
<protein>
    <submittedName>
        <fullName evidence="1">Uncharacterized protein</fullName>
    </submittedName>
</protein>